<feature type="region of interest" description="Disordered" evidence="1">
    <location>
        <begin position="13"/>
        <end position="41"/>
    </location>
</feature>
<organism evidence="2 3">
    <name type="scientific">Ensete ventricosum</name>
    <name type="common">Abyssinian banana</name>
    <name type="synonym">Musa ensete</name>
    <dbReference type="NCBI Taxonomy" id="4639"/>
    <lineage>
        <taxon>Eukaryota</taxon>
        <taxon>Viridiplantae</taxon>
        <taxon>Streptophyta</taxon>
        <taxon>Embryophyta</taxon>
        <taxon>Tracheophyta</taxon>
        <taxon>Spermatophyta</taxon>
        <taxon>Magnoliopsida</taxon>
        <taxon>Liliopsida</taxon>
        <taxon>Zingiberales</taxon>
        <taxon>Musaceae</taxon>
        <taxon>Ensete</taxon>
    </lineage>
</organism>
<dbReference type="EMBL" id="AMZH03007060">
    <property type="protein sequence ID" value="RRT62257.1"/>
    <property type="molecule type" value="Genomic_DNA"/>
</dbReference>
<dbReference type="AlphaFoldDB" id="A0A426ZE38"/>
<evidence type="ECO:0000313" key="2">
    <source>
        <dbReference type="EMBL" id="RRT62257.1"/>
    </source>
</evidence>
<name>A0A426ZE38_ENSVE</name>
<accession>A0A426ZE38</accession>
<protein>
    <submittedName>
        <fullName evidence="2">Uncharacterized protein</fullName>
    </submittedName>
</protein>
<dbReference type="Proteomes" id="UP000287651">
    <property type="component" value="Unassembled WGS sequence"/>
</dbReference>
<reference evidence="2 3" key="1">
    <citation type="journal article" date="2014" name="Agronomy (Basel)">
        <title>A Draft Genome Sequence for Ensete ventricosum, the Drought-Tolerant Tree Against Hunger.</title>
        <authorList>
            <person name="Harrison J."/>
            <person name="Moore K.A."/>
            <person name="Paszkiewicz K."/>
            <person name="Jones T."/>
            <person name="Grant M."/>
            <person name="Ambacheew D."/>
            <person name="Muzemil S."/>
            <person name="Studholme D.J."/>
        </authorList>
    </citation>
    <scope>NUCLEOTIDE SEQUENCE [LARGE SCALE GENOMIC DNA]</scope>
</reference>
<evidence type="ECO:0000313" key="3">
    <source>
        <dbReference type="Proteomes" id="UP000287651"/>
    </source>
</evidence>
<proteinExistence type="predicted"/>
<comment type="caution">
    <text evidence="2">The sequence shown here is derived from an EMBL/GenBank/DDBJ whole genome shotgun (WGS) entry which is preliminary data.</text>
</comment>
<gene>
    <name evidence="2" type="ORF">B296_00027723</name>
</gene>
<sequence>MRFWRSQLDLLGSESWAPPSQDLPRGPTQRPRPSQFGANLPWGQVGSLTSVFRKTRTPVRIC</sequence>
<evidence type="ECO:0000256" key="1">
    <source>
        <dbReference type="SAM" id="MobiDB-lite"/>
    </source>
</evidence>